<name>B9JQF1_RHIR8</name>
<keyword evidence="1" id="KW-0812">Transmembrane</keyword>
<dbReference type="PRINTS" id="PR01837">
    <property type="entry name" value="MGTCSAPBPROT"/>
</dbReference>
<sequence>MPLSLRGNTRRIKRTISVIRLHTFAIVAMAACGYAFTVQDTAASNAESQTRFLQGLVAGIGFIGGGVIILCGVIIL</sequence>
<keyword evidence="1" id="KW-1133">Transmembrane helix</keyword>
<protein>
    <submittedName>
        <fullName evidence="2">Transporter</fullName>
    </submittedName>
</protein>
<dbReference type="KEGG" id="ara:Arad_12392"/>
<dbReference type="GO" id="GO:0016020">
    <property type="term" value="C:membrane"/>
    <property type="evidence" value="ECO:0007669"/>
    <property type="project" value="InterPro"/>
</dbReference>
<gene>
    <name evidence="2" type="ordered locus">Arad_12392</name>
</gene>
<feature type="transmembrane region" description="Helical" evidence="1">
    <location>
        <begin position="21"/>
        <end position="39"/>
    </location>
</feature>
<dbReference type="EMBL" id="CP000631">
    <property type="protein sequence ID" value="ACM31370.1"/>
    <property type="molecule type" value="Genomic_DNA"/>
</dbReference>
<feature type="transmembrane region" description="Helical" evidence="1">
    <location>
        <begin position="51"/>
        <end position="75"/>
    </location>
</feature>
<geneLocation type="plasmid" evidence="2 3">
    <name>pAtK84c</name>
</geneLocation>
<dbReference type="AlphaFoldDB" id="B9JQF1"/>
<dbReference type="InterPro" id="IPR003416">
    <property type="entry name" value="MgtC/SapB/SrpB/YhiD_fam"/>
</dbReference>
<evidence type="ECO:0000313" key="3">
    <source>
        <dbReference type="Proteomes" id="UP000001600"/>
    </source>
</evidence>
<keyword evidence="1" id="KW-0472">Membrane</keyword>
<proteinExistence type="predicted"/>
<reference evidence="2 3" key="1">
    <citation type="journal article" date="2009" name="J. Bacteriol.">
        <title>Genome sequences of three Agrobacterium biovars help elucidate the evolution of multichromosome genomes in bacteria.</title>
        <authorList>
            <person name="Slater S.C."/>
            <person name="Goldman B.S."/>
            <person name="Goodner B."/>
            <person name="Setubal J.C."/>
            <person name="Farrand S.K."/>
            <person name="Nester E.W."/>
            <person name="Burr T.J."/>
            <person name="Banta L."/>
            <person name="Dickerman A.W."/>
            <person name="Paulsen I."/>
            <person name="Otten L."/>
            <person name="Suen G."/>
            <person name="Welch R."/>
            <person name="Almeida N.F."/>
            <person name="Arnold F."/>
            <person name="Burton O.T."/>
            <person name="Du Z."/>
            <person name="Ewing A."/>
            <person name="Godsy E."/>
            <person name="Heisel S."/>
            <person name="Houmiel K.L."/>
            <person name="Jhaveri J."/>
            <person name="Lu J."/>
            <person name="Miller N.M."/>
            <person name="Norton S."/>
            <person name="Chen Q."/>
            <person name="Phoolcharoen W."/>
            <person name="Ohlin V."/>
            <person name="Ondrusek D."/>
            <person name="Pride N."/>
            <person name="Stricklin S.L."/>
            <person name="Sun J."/>
            <person name="Wheeler C."/>
            <person name="Wilson L."/>
            <person name="Zhu H."/>
            <person name="Wood D.W."/>
        </authorList>
    </citation>
    <scope>NUCLEOTIDE SEQUENCE [LARGE SCALE GENOMIC DNA]</scope>
    <source>
        <strain evidence="3">K84 / ATCC BAA-868</strain>
        <plasmid evidence="2 3">pAtK84c</plasmid>
    </source>
</reference>
<evidence type="ECO:0000313" key="2">
    <source>
        <dbReference type="EMBL" id="ACM31370.1"/>
    </source>
</evidence>
<keyword evidence="2" id="KW-0614">Plasmid</keyword>
<dbReference type="HOGENOM" id="CLU_2646438_0_0_5"/>
<organism evidence="2 3">
    <name type="scientific">Rhizobium rhizogenes (strain K84 / ATCC BAA-868)</name>
    <name type="common">Agrobacterium radiobacter</name>
    <dbReference type="NCBI Taxonomy" id="311403"/>
    <lineage>
        <taxon>Bacteria</taxon>
        <taxon>Pseudomonadati</taxon>
        <taxon>Pseudomonadota</taxon>
        <taxon>Alphaproteobacteria</taxon>
        <taxon>Hyphomicrobiales</taxon>
        <taxon>Rhizobiaceae</taxon>
        <taxon>Rhizobium/Agrobacterium group</taxon>
        <taxon>Rhizobium</taxon>
    </lineage>
</organism>
<evidence type="ECO:0000256" key="1">
    <source>
        <dbReference type="SAM" id="Phobius"/>
    </source>
</evidence>
<dbReference type="PROSITE" id="PS51257">
    <property type="entry name" value="PROKAR_LIPOPROTEIN"/>
    <property type="match status" value="1"/>
</dbReference>
<accession>B9JQF1</accession>
<dbReference type="Proteomes" id="UP000001600">
    <property type="component" value="Plasmid pAtK84c"/>
</dbReference>